<dbReference type="Proteomes" id="UP000822688">
    <property type="component" value="Chromosome V"/>
</dbReference>
<comment type="caution">
    <text evidence="1">The sequence shown here is derived from an EMBL/GenBank/DDBJ whole genome shotgun (WGS) entry which is preliminary data.</text>
</comment>
<evidence type="ECO:0000313" key="1">
    <source>
        <dbReference type="EMBL" id="KAG0571985.1"/>
    </source>
</evidence>
<evidence type="ECO:0000313" key="2">
    <source>
        <dbReference type="Proteomes" id="UP000822688"/>
    </source>
</evidence>
<dbReference type="EMBL" id="CM026426">
    <property type="protein sequence ID" value="KAG0571985.1"/>
    <property type="molecule type" value="Genomic_DNA"/>
</dbReference>
<keyword evidence="2" id="KW-1185">Reference proteome</keyword>
<reference evidence="1" key="1">
    <citation type="submission" date="2020-06" db="EMBL/GenBank/DDBJ databases">
        <title>WGS assembly of Ceratodon purpureus strain R40.</title>
        <authorList>
            <person name="Carey S.B."/>
            <person name="Jenkins J."/>
            <person name="Shu S."/>
            <person name="Lovell J.T."/>
            <person name="Sreedasyam A."/>
            <person name="Maumus F."/>
            <person name="Tiley G.P."/>
            <person name="Fernandez-Pozo N."/>
            <person name="Barry K."/>
            <person name="Chen C."/>
            <person name="Wang M."/>
            <person name="Lipzen A."/>
            <person name="Daum C."/>
            <person name="Saski C.A."/>
            <person name="Payton A.C."/>
            <person name="Mcbreen J.C."/>
            <person name="Conrad R.E."/>
            <person name="Kollar L.M."/>
            <person name="Olsson S."/>
            <person name="Huttunen S."/>
            <person name="Landis J.B."/>
            <person name="Wickett N.J."/>
            <person name="Johnson M.G."/>
            <person name="Rensing S.A."/>
            <person name="Grimwood J."/>
            <person name="Schmutz J."/>
            <person name="Mcdaniel S.F."/>
        </authorList>
    </citation>
    <scope>NUCLEOTIDE SEQUENCE</scope>
    <source>
        <strain evidence="1">R40</strain>
    </source>
</reference>
<accession>A0A8T0HMG6</accession>
<organism evidence="1 2">
    <name type="scientific">Ceratodon purpureus</name>
    <name type="common">Fire moss</name>
    <name type="synonym">Dicranum purpureum</name>
    <dbReference type="NCBI Taxonomy" id="3225"/>
    <lineage>
        <taxon>Eukaryota</taxon>
        <taxon>Viridiplantae</taxon>
        <taxon>Streptophyta</taxon>
        <taxon>Embryophyta</taxon>
        <taxon>Bryophyta</taxon>
        <taxon>Bryophytina</taxon>
        <taxon>Bryopsida</taxon>
        <taxon>Dicranidae</taxon>
        <taxon>Pseudoditrichales</taxon>
        <taxon>Ditrichaceae</taxon>
        <taxon>Ceratodon</taxon>
    </lineage>
</organism>
<sequence>MESEFLSVAPLVQSVDVQVLGGSSPPCEVEKSLAWGCDLLDDNGDPLALSADGTLTKVWNFSELEAALLDAEVRLLQMEPPTGVLPPPAEAKSNFDQRKLNACNMLLQVLQEHGCQNSYTTKTHR</sequence>
<name>A0A8T0HMG6_CERPU</name>
<gene>
    <name evidence="1" type="ORF">KC19_VG059100</name>
</gene>
<dbReference type="AlphaFoldDB" id="A0A8T0HMG6"/>
<protein>
    <submittedName>
        <fullName evidence="1">Uncharacterized protein</fullName>
    </submittedName>
</protein>
<proteinExistence type="predicted"/>